<protein>
    <submittedName>
        <fullName evidence="2">Helix-turn-helix transcriptional regulator</fullName>
    </submittedName>
</protein>
<proteinExistence type="predicted"/>
<dbReference type="InterPro" id="IPR010982">
    <property type="entry name" value="Lambda_DNA-bd_dom_sf"/>
</dbReference>
<dbReference type="EMBL" id="JBFAUK010000010">
    <property type="protein sequence ID" value="MEV5507832.1"/>
    <property type="molecule type" value="Genomic_DNA"/>
</dbReference>
<evidence type="ECO:0000313" key="2">
    <source>
        <dbReference type="EMBL" id="MEV5507832.1"/>
    </source>
</evidence>
<dbReference type="InterPro" id="IPR001387">
    <property type="entry name" value="Cro/C1-type_HTH"/>
</dbReference>
<dbReference type="Pfam" id="PF19054">
    <property type="entry name" value="DUF5753"/>
    <property type="match status" value="1"/>
</dbReference>
<comment type="caution">
    <text evidence="2">The sequence shown here is derived from an EMBL/GenBank/DDBJ whole genome shotgun (WGS) entry which is preliminary data.</text>
</comment>
<keyword evidence="3" id="KW-1185">Reference proteome</keyword>
<organism evidence="2 3">
    <name type="scientific">Streptomyces orinoci</name>
    <name type="common">Streptoverticillium orinoci</name>
    <dbReference type="NCBI Taxonomy" id="67339"/>
    <lineage>
        <taxon>Bacteria</taxon>
        <taxon>Bacillati</taxon>
        <taxon>Actinomycetota</taxon>
        <taxon>Actinomycetes</taxon>
        <taxon>Kitasatosporales</taxon>
        <taxon>Streptomycetaceae</taxon>
        <taxon>Streptomyces</taxon>
    </lineage>
</organism>
<dbReference type="CDD" id="cd00093">
    <property type="entry name" value="HTH_XRE"/>
    <property type="match status" value="1"/>
</dbReference>
<name>A0ABV3JY69_STRON</name>
<dbReference type="SMART" id="SM00530">
    <property type="entry name" value="HTH_XRE"/>
    <property type="match status" value="1"/>
</dbReference>
<dbReference type="SUPFAM" id="SSF47413">
    <property type="entry name" value="lambda repressor-like DNA-binding domains"/>
    <property type="match status" value="1"/>
</dbReference>
<dbReference type="InterPro" id="IPR043917">
    <property type="entry name" value="DUF5753"/>
</dbReference>
<dbReference type="PROSITE" id="PS50943">
    <property type="entry name" value="HTH_CROC1"/>
    <property type="match status" value="1"/>
</dbReference>
<dbReference type="RefSeq" id="WP_109281633.1">
    <property type="nucleotide sequence ID" value="NZ_JBFAUK010000010.1"/>
</dbReference>
<gene>
    <name evidence="2" type="ORF">AB0L16_15340</name>
</gene>
<dbReference type="Pfam" id="PF13560">
    <property type="entry name" value="HTH_31"/>
    <property type="match status" value="1"/>
</dbReference>
<evidence type="ECO:0000259" key="1">
    <source>
        <dbReference type="PROSITE" id="PS50943"/>
    </source>
</evidence>
<accession>A0ABV3JY69</accession>
<dbReference type="Proteomes" id="UP001552594">
    <property type="component" value="Unassembled WGS sequence"/>
</dbReference>
<feature type="domain" description="HTH cro/C1-type" evidence="1">
    <location>
        <begin position="22"/>
        <end position="76"/>
    </location>
</feature>
<reference evidence="2 3" key="1">
    <citation type="submission" date="2024-06" db="EMBL/GenBank/DDBJ databases">
        <title>The Natural Products Discovery Center: Release of the First 8490 Sequenced Strains for Exploring Actinobacteria Biosynthetic Diversity.</title>
        <authorList>
            <person name="Kalkreuter E."/>
            <person name="Kautsar S.A."/>
            <person name="Yang D."/>
            <person name="Bader C.D."/>
            <person name="Teijaro C.N."/>
            <person name="Fluegel L."/>
            <person name="Davis C.M."/>
            <person name="Simpson J.R."/>
            <person name="Lauterbach L."/>
            <person name="Steele A.D."/>
            <person name="Gui C."/>
            <person name="Meng S."/>
            <person name="Li G."/>
            <person name="Viehrig K."/>
            <person name="Ye F."/>
            <person name="Su P."/>
            <person name="Kiefer A.F."/>
            <person name="Nichols A."/>
            <person name="Cepeda A.J."/>
            <person name="Yan W."/>
            <person name="Fan B."/>
            <person name="Jiang Y."/>
            <person name="Adhikari A."/>
            <person name="Zheng C.-J."/>
            <person name="Schuster L."/>
            <person name="Cowan T.M."/>
            <person name="Smanski M.J."/>
            <person name="Chevrette M.G."/>
            <person name="De Carvalho L.P.S."/>
            <person name="Shen B."/>
        </authorList>
    </citation>
    <scope>NUCLEOTIDE SEQUENCE [LARGE SCALE GENOMIC DNA]</scope>
    <source>
        <strain evidence="2 3">NPDC052347</strain>
    </source>
</reference>
<evidence type="ECO:0000313" key="3">
    <source>
        <dbReference type="Proteomes" id="UP001552594"/>
    </source>
</evidence>
<sequence length="282" mass="31573">MAVSASSSAQAARQILADRLGEIRRDAGLTGQQLARACGWHPSKSSRIENAKTSPSADDIRAWCAATGAEDQVDDLVESLRAVEGMFIEWRRMERTGLRRAQEAVLPLFERTRRFRSYSSWLVPGLIQTRAYTSQVLRAVQRRRVPVDDVEEAVQVRMERQHILYEQGRTFAFLVEESVLRTGMGGREVMAGQLDRLRDVGSLPNVSFGVVPMRPDRLCMPVEGFWIYDNAPVNVELVSGYLTITQPREVAEYARRYAELAEMAVYGPRARALISAALSALG</sequence>
<dbReference type="Gene3D" id="1.10.260.40">
    <property type="entry name" value="lambda repressor-like DNA-binding domains"/>
    <property type="match status" value="1"/>
</dbReference>